<dbReference type="NCBIfam" id="TIGR02488">
    <property type="entry name" value="flgG_G_neg"/>
    <property type="match status" value="1"/>
</dbReference>
<dbReference type="RefSeq" id="WP_090019357.1">
    <property type="nucleotide sequence ID" value="NZ_FNCE01000003.1"/>
</dbReference>
<evidence type="ECO:0000313" key="13">
    <source>
        <dbReference type="Proteomes" id="UP000199415"/>
    </source>
</evidence>
<accession>A0A1G7Q5N8</accession>
<dbReference type="NCBIfam" id="TIGR03506">
    <property type="entry name" value="FlgEFG_subfam"/>
    <property type="match status" value="2"/>
</dbReference>
<dbReference type="Proteomes" id="UP000199415">
    <property type="component" value="Unassembled WGS sequence"/>
</dbReference>
<dbReference type="InterPro" id="IPR020013">
    <property type="entry name" value="Flagellar_FlgE/F/G"/>
</dbReference>
<dbReference type="PANTHER" id="PTHR30435">
    <property type="entry name" value="FLAGELLAR PROTEIN"/>
    <property type="match status" value="1"/>
</dbReference>
<dbReference type="PANTHER" id="PTHR30435:SF19">
    <property type="entry name" value="FLAGELLAR BASAL-BODY ROD PROTEIN FLGG"/>
    <property type="match status" value="1"/>
</dbReference>
<reference evidence="12 13" key="1">
    <citation type="submission" date="2016-10" db="EMBL/GenBank/DDBJ databases">
        <authorList>
            <person name="de Groot N.N."/>
        </authorList>
    </citation>
    <scope>NUCLEOTIDE SEQUENCE [LARGE SCALE GENOMIC DNA]</scope>
    <source>
        <strain evidence="12 13">DSM 25584</strain>
    </source>
</reference>
<evidence type="ECO:0000256" key="7">
    <source>
        <dbReference type="NCBIfam" id="TIGR02488"/>
    </source>
</evidence>
<evidence type="ECO:0000259" key="11">
    <source>
        <dbReference type="Pfam" id="PF22692"/>
    </source>
</evidence>
<evidence type="ECO:0000256" key="4">
    <source>
        <dbReference type="ARBA" id="ARBA00023143"/>
    </source>
</evidence>
<evidence type="ECO:0000256" key="6">
    <source>
        <dbReference type="ARBA" id="ARBA00032912"/>
    </source>
</evidence>
<proteinExistence type="inferred from homology"/>
<dbReference type="Pfam" id="PF00460">
    <property type="entry name" value="Flg_bb_rod"/>
    <property type="match status" value="1"/>
</dbReference>
<name>A0A1G7Q5N8_9PROT</name>
<dbReference type="InterPro" id="IPR037925">
    <property type="entry name" value="FlgE/F/G-like"/>
</dbReference>
<evidence type="ECO:0000259" key="10">
    <source>
        <dbReference type="Pfam" id="PF06429"/>
    </source>
</evidence>
<keyword evidence="12" id="KW-0969">Cilium</keyword>
<evidence type="ECO:0000256" key="3">
    <source>
        <dbReference type="ARBA" id="ARBA00017948"/>
    </source>
</evidence>
<evidence type="ECO:0000256" key="2">
    <source>
        <dbReference type="ARBA" id="ARBA00009677"/>
    </source>
</evidence>
<protein>
    <recommendedName>
        <fullName evidence="3 7">Flagellar basal-body rod protein FlgG</fullName>
    </recommendedName>
    <alternativeName>
        <fullName evidence="6 8">Distal rod protein</fullName>
    </alternativeName>
</protein>
<keyword evidence="12" id="KW-0966">Cell projection</keyword>
<evidence type="ECO:0000256" key="8">
    <source>
        <dbReference type="RuleBase" id="RU362116"/>
    </source>
</evidence>
<dbReference type="GO" id="GO:0009426">
    <property type="term" value="C:bacterial-type flagellum basal body, distal rod"/>
    <property type="evidence" value="ECO:0007669"/>
    <property type="project" value="UniProtKB-UniRule"/>
</dbReference>
<comment type="subcellular location">
    <subcellularLocation>
        <location evidence="1 8">Bacterial flagellum basal body</location>
    </subcellularLocation>
</comment>
<dbReference type="Pfam" id="PF06429">
    <property type="entry name" value="Flg_bbr_C"/>
    <property type="match status" value="1"/>
</dbReference>
<organism evidence="12 13">
    <name type="scientific">Limimonas halophila</name>
    <dbReference type="NCBI Taxonomy" id="1082479"/>
    <lineage>
        <taxon>Bacteria</taxon>
        <taxon>Pseudomonadati</taxon>
        <taxon>Pseudomonadota</taxon>
        <taxon>Alphaproteobacteria</taxon>
        <taxon>Rhodospirillales</taxon>
        <taxon>Rhodovibrionaceae</taxon>
        <taxon>Limimonas</taxon>
    </lineage>
</organism>
<comment type="similarity">
    <text evidence="2 8">Belongs to the flagella basal body rod proteins family.</text>
</comment>
<dbReference type="PROSITE" id="PS00588">
    <property type="entry name" value="FLAGELLA_BB_ROD"/>
    <property type="match status" value="1"/>
</dbReference>
<gene>
    <name evidence="12" type="ORF">SAMN05216241_103243</name>
</gene>
<dbReference type="InterPro" id="IPR012834">
    <property type="entry name" value="FlgG_G_neg"/>
</dbReference>
<dbReference type="Pfam" id="PF22692">
    <property type="entry name" value="LlgE_F_G_D1"/>
    <property type="match status" value="1"/>
</dbReference>
<feature type="domain" description="Flagellar basal body rod protein N-terminal" evidence="9">
    <location>
        <begin position="4"/>
        <end position="34"/>
    </location>
</feature>
<dbReference type="InterPro" id="IPR010930">
    <property type="entry name" value="Flg_bb/hook_C_dom"/>
</dbReference>
<keyword evidence="12" id="KW-0282">Flagellum</keyword>
<dbReference type="InterPro" id="IPR001444">
    <property type="entry name" value="Flag_bb_rod_N"/>
</dbReference>
<dbReference type="SUPFAM" id="SSF117143">
    <property type="entry name" value="Flagellar hook protein flgE"/>
    <property type="match status" value="1"/>
</dbReference>
<keyword evidence="13" id="KW-1185">Reference proteome</keyword>
<evidence type="ECO:0000256" key="5">
    <source>
        <dbReference type="ARBA" id="ARBA00025933"/>
    </source>
</evidence>
<evidence type="ECO:0000313" key="12">
    <source>
        <dbReference type="EMBL" id="SDF93821.1"/>
    </source>
</evidence>
<comment type="subunit">
    <text evidence="5 8">The basal body constitutes a major portion of the flagellar organelle and consists of four rings (L,P,S, and M) mounted on a central rod. The rod consists of about 26 subunits of FlgG in the distal portion, and FlgB, FlgC and FlgF are thought to build up the proximal portion of the rod with about 6 subunits each.</text>
</comment>
<dbReference type="GO" id="GO:0071978">
    <property type="term" value="P:bacterial-type flagellum-dependent swarming motility"/>
    <property type="evidence" value="ECO:0007669"/>
    <property type="project" value="TreeGrafter"/>
</dbReference>
<dbReference type="OrthoDB" id="9804559at2"/>
<sequence length="261" mass="28112">MRSLNIAATGMLAQQRNIEVISNNISNSNTTGFKRQRAEFESLLYQDIRRPGAESSVNGDVVPSGVQLGAGVRTAGVSRILEQGSVEVTNAPFDLAINGDGFFQVEMPNGETAYTRAGSFQLSQDGEIVTTDGFTIQPGIVIPENATDVTINQDGQVFVKLDGQVAPQEVGQLELARFQNPNGLEAVGDNLFLETQASGAPNVAAPNTEGFGAIRQGALENSNVEVVNEITNMIEAQRAYEMNSRVIQTSDRMMQTLNQMR</sequence>
<dbReference type="InterPro" id="IPR053967">
    <property type="entry name" value="LlgE_F_G-like_D1"/>
</dbReference>
<evidence type="ECO:0000256" key="1">
    <source>
        <dbReference type="ARBA" id="ARBA00004117"/>
    </source>
</evidence>
<dbReference type="InterPro" id="IPR019776">
    <property type="entry name" value="Flagellar_basal_body_rod_CS"/>
</dbReference>
<keyword evidence="4 8" id="KW-0975">Bacterial flagellum</keyword>
<feature type="domain" description="Flagellar hook protein FlgE/F/G-like D1" evidence="11">
    <location>
        <begin position="96"/>
        <end position="159"/>
    </location>
</feature>
<dbReference type="STRING" id="1082479.SAMN05216241_103243"/>
<dbReference type="EMBL" id="FNCE01000003">
    <property type="protein sequence ID" value="SDF93821.1"/>
    <property type="molecule type" value="Genomic_DNA"/>
</dbReference>
<feature type="domain" description="Flagellar basal-body/hook protein C-terminal" evidence="10">
    <location>
        <begin position="215"/>
        <end position="260"/>
    </location>
</feature>
<evidence type="ECO:0000259" key="9">
    <source>
        <dbReference type="Pfam" id="PF00460"/>
    </source>
</evidence>
<dbReference type="AlphaFoldDB" id="A0A1G7Q5N8"/>